<organism evidence="1 2">
    <name type="scientific">Marchantia polymorpha</name>
    <name type="common">Common liverwort</name>
    <name type="synonym">Marchantia aquatica</name>
    <dbReference type="NCBI Taxonomy" id="3197"/>
    <lineage>
        <taxon>Eukaryota</taxon>
        <taxon>Viridiplantae</taxon>
        <taxon>Streptophyta</taxon>
        <taxon>Embryophyta</taxon>
        <taxon>Marchantiophyta</taxon>
        <taxon>Marchantiopsida</taxon>
        <taxon>Marchantiidae</taxon>
        <taxon>Marchantiales</taxon>
        <taxon>Marchantiaceae</taxon>
        <taxon>Marchantia</taxon>
    </lineage>
</organism>
<proteinExistence type="predicted"/>
<accession>A0A2R6X0T0</accession>
<dbReference type="EMBL" id="KZ772716">
    <property type="protein sequence ID" value="PTQ39710.1"/>
    <property type="molecule type" value="Genomic_DNA"/>
</dbReference>
<dbReference type="AlphaFoldDB" id="A0A2R6X0T0"/>
<evidence type="ECO:0000313" key="2">
    <source>
        <dbReference type="Proteomes" id="UP000244005"/>
    </source>
</evidence>
<reference evidence="2" key="1">
    <citation type="journal article" date="2017" name="Cell">
        <title>Insights into land plant evolution garnered from the Marchantia polymorpha genome.</title>
        <authorList>
            <person name="Bowman J.L."/>
            <person name="Kohchi T."/>
            <person name="Yamato K.T."/>
            <person name="Jenkins J."/>
            <person name="Shu S."/>
            <person name="Ishizaki K."/>
            <person name="Yamaoka S."/>
            <person name="Nishihama R."/>
            <person name="Nakamura Y."/>
            <person name="Berger F."/>
            <person name="Adam C."/>
            <person name="Aki S.S."/>
            <person name="Althoff F."/>
            <person name="Araki T."/>
            <person name="Arteaga-Vazquez M.A."/>
            <person name="Balasubrmanian S."/>
            <person name="Barry K."/>
            <person name="Bauer D."/>
            <person name="Boehm C.R."/>
            <person name="Briginshaw L."/>
            <person name="Caballero-Perez J."/>
            <person name="Catarino B."/>
            <person name="Chen F."/>
            <person name="Chiyoda S."/>
            <person name="Chovatia M."/>
            <person name="Davies K.M."/>
            <person name="Delmans M."/>
            <person name="Demura T."/>
            <person name="Dierschke T."/>
            <person name="Dolan L."/>
            <person name="Dorantes-Acosta A.E."/>
            <person name="Eklund D.M."/>
            <person name="Florent S.N."/>
            <person name="Flores-Sandoval E."/>
            <person name="Fujiyama A."/>
            <person name="Fukuzawa H."/>
            <person name="Galik B."/>
            <person name="Grimanelli D."/>
            <person name="Grimwood J."/>
            <person name="Grossniklaus U."/>
            <person name="Hamada T."/>
            <person name="Haseloff J."/>
            <person name="Hetherington A.J."/>
            <person name="Higo A."/>
            <person name="Hirakawa Y."/>
            <person name="Hundley H.N."/>
            <person name="Ikeda Y."/>
            <person name="Inoue K."/>
            <person name="Inoue S.I."/>
            <person name="Ishida S."/>
            <person name="Jia Q."/>
            <person name="Kakita M."/>
            <person name="Kanazawa T."/>
            <person name="Kawai Y."/>
            <person name="Kawashima T."/>
            <person name="Kennedy M."/>
            <person name="Kinose K."/>
            <person name="Kinoshita T."/>
            <person name="Kohara Y."/>
            <person name="Koide E."/>
            <person name="Komatsu K."/>
            <person name="Kopischke S."/>
            <person name="Kubo M."/>
            <person name="Kyozuka J."/>
            <person name="Lagercrantz U."/>
            <person name="Lin S.S."/>
            <person name="Lindquist E."/>
            <person name="Lipzen A.M."/>
            <person name="Lu C.W."/>
            <person name="De Luna E."/>
            <person name="Martienssen R.A."/>
            <person name="Minamino N."/>
            <person name="Mizutani M."/>
            <person name="Mizutani M."/>
            <person name="Mochizuki N."/>
            <person name="Monte I."/>
            <person name="Mosher R."/>
            <person name="Nagasaki H."/>
            <person name="Nakagami H."/>
            <person name="Naramoto S."/>
            <person name="Nishitani K."/>
            <person name="Ohtani M."/>
            <person name="Okamoto T."/>
            <person name="Okumura M."/>
            <person name="Phillips J."/>
            <person name="Pollak B."/>
            <person name="Reinders A."/>
            <person name="Rovekamp M."/>
            <person name="Sano R."/>
            <person name="Sawa S."/>
            <person name="Schmid M.W."/>
            <person name="Shirakawa M."/>
            <person name="Solano R."/>
            <person name="Spunde A."/>
            <person name="Suetsugu N."/>
            <person name="Sugano S."/>
            <person name="Sugiyama A."/>
            <person name="Sun R."/>
            <person name="Suzuki Y."/>
            <person name="Takenaka M."/>
            <person name="Takezawa D."/>
            <person name="Tomogane H."/>
            <person name="Tsuzuki M."/>
            <person name="Ueda T."/>
            <person name="Umeda M."/>
            <person name="Ward J.M."/>
            <person name="Watanabe Y."/>
            <person name="Yazaki K."/>
            <person name="Yokoyama R."/>
            <person name="Yoshitake Y."/>
            <person name="Yotsui I."/>
            <person name="Zachgo S."/>
            <person name="Schmutz J."/>
        </authorList>
    </citation>
    <scope>NUCLEOTIDE SEQUENCE [LARGE SCALE GENOMIC DNA]</scope>
    <source>
        <strain evidence="2">Tak-1</strain>
    </source>
</reference>
<sequence length="145" mass="16927">MHASESTKTTLFYAERVVKVMAWHAMPWVVRRREIKYQADHCFRSHEDMAVTLLIIGRFMMEKFNRAMSIGLFPPKQSTFQPSFSVLTTTLIFSFSHGSFRKTSTQELSLILRLLRPCNDDVLRILYSLNTLLLRAKLLQSKLQN</sequence>
<protein>
    <submittedName>
        <fullName evidence="1">Uncharacterized protein</fullName>
    </submittedName>
</protein>
<gene>
    <name evidence="1" type="ORF">MARPO_0044s0126</name>
</gene>
<keyword evidence="2" id="KW-1185">Reference proteome</keyword>
<evidence type="ECO:0000313" key="1">
    <source>
        <dbReference type="EMBL" id="PTQ39710.1"/>
    </source>
</evidence>
<name>A0A2R6X0T0_MARPO</name>
<dbReference type="Proteomes" id="UP000244005">
    <property type="component" value="Unassembled WGS sequence"/>
</dbReference>